<dbReference type="STRING" id="357750.A0A2S6CBG6"/>
<feature type="compositionally biased region" description="Basic and acidic residues" evidence="2">
    <location>
        <begin position="509"/>
        <end position="523"/>
    </location>
</feature>
<gene>
    <name evidence="4" type="ORF">CBER1_00459</name>
</gene>
<dbReference type="PANTHER" id="PTHR35596">
    <property type="entry name" value="DUF2263 DOMAIN-CONTAINING PROTEIN"/>
    <property type="match status" value="1"/>
</dbReference>
<dbReference type="Pfam" id="PF10021">
    <property type="entry name" value="PARG_cat_microb"/>
    <property type="match status" value="1"/>
</dbReference>
<dbReference type="EMBL" id="PNEN01000503">
    <property type="protein sequence ID" value="PPJ57033.1"/>
    <property type="molecule type" value="Genomic_DNA"/>
</dbReference>
<dbReference type="InterPro" id="IPR012664">
    <property type="entry name" value="CHP02452"/>
</dbReference>
<protein>
    <recommendedName>
        <fullName evidence="3">Microbial-type PARG catalytic domain-containing protein</fullName>
    </recommendedName>
</protein>
<dbReference type="Gene3D" id="3.40.220.10">
    <property type="entry name" value="Leucine Aminopeptidase, subunit E, domain 1"/>
    <property type="match status" value="1"/>
</dbReference>
<keyword evidence="5" id="KW-1185">Reference proteome</keyword>
<feature type="coiled-coil region" evidence="1">
    <location>
        <begin position="325"/>
        <end position="361"/>
    </location>
</feature>
<reference evidence="5" key="1">
    <citation type="journal article" date="2017" name="bioRxiv">
        <title>Conservation of a gene cluster reveals novel cercosporin biosynthetic mechanisms and extends production to the genus Colletotrichum.</title>
        <authorList>
            <person name="de Jonge R."/>
            <person name="Ebert M.K."/>
            <person name="Huitt-Roehl C.R."/>
            <person name="Pal P."/>
            <person name="Suttle J.C."/>
            <person name="Spanner R.E."/>
            <person name="Neubauer J.D."/>
            <person name="Jurick W.M.II."/>
            <person name="Stott K.A."/>
            <person name="Secor G.A."/>
            <person name="Thomma B.P.H.J."/>
            <person name="Van de Peer Y."/>
            <person name="Townsend C.A."/>
            <person name="Bolton M.D."/>
        </authorList>
    </citation>
    <scope>NUCLEOTIDE SEQUENCE [LARGE SCALE GENOMIC DNA]</scope>
    <source>
        <strain evidence="5">CBS538.71</strain>
    </source>
</reference>
<dbReference type="AlphaFoldDB" id="A0A2S6CBG6"/>
<dbReference type="InterPro" id="IPR043472">
    <property type="entry name" value="Macro_dom-like"/>
</dbReference>
<evidence type="ECO:0000313" key="4">
    <source>
        <dbReference type="EMBL" id="PPJ57033.1"/>
    </source>
</evidence>
<name>A0A2S6CBG6_9PEZI</name>
<keyword evidence="1" id="KW-0175">Coiled coil</keyword>
<evidence type="ECO:0000313" key="5">
    <source>
        <dbReference type="Proteomes" id="UP000237631"/>
    </source>
</evidence>
<evidence type="ECO:0000259" key="3">
    <source>
        <dbReference type="Pfam" id="PF10021"/>
    </source>
</evidence>
<dbReference type="Proteomes" id="UP000237631">
    <property type="component" value="Unassembled WGS sequence"/>
</dbReference>
<comment type="caution">
    <text evidence="4">The sequence shown here is derived from an EMBL/GenBank/DDBJ whole genome shotgun (WGS) entry which is preliminary data.</text>
</comment>
<proteinExistence type="predicted"/>
<dbReference type="NCBIfam" id="TIGR02452">
    <property type="entry name" value="TIGR02452 family protein"/>
    <property type="match status" value="1"/>
</dbReference>
<dbReference type="OrthoDB" id="9985428at2759"/>
<feature type="region of interest" description="Disordered" evidence="2">
    <location>
        <begin position="476"/>
        <end position="523"/>
    </location>
</feature>
<evidence type="ECO:0000256" key="1">
    <source>
        <dbReference type="SAM" id="Coils"/>
    </source>
</evidence>
<organism evidence="4 5">
    <name type="scientific">Cercospora berteroae</name>
    <dbReference type="NCBI Taxonomy" id="357750"/>
    <lineage>
        <taxon>Eukaryota</taxon>
        <taxon>Fungi</taxon>
        <taxon>Dikarya</taxon>
        <taxon>Ascomycota</taxon>
        <taxon>Pezizomycotina</taxon>
        <taxon>Dothideomycetes</taxon>
        <taxon>Dothideomycetidae</taxon>
        <taxon>Mycosphaerellales</taxon>
        <taxon>Mycosphaerellaceae</taxon>
        <taxon>Cercospora</taxon>
    </lineage>
</organism>
<feature type="domain" description="Microbial-type PARG catalytic" evidence="3">
    <location>
        <begin position="88"/>
        <end position="158"/>
    </location>
</feature>
<evidence type="ECO:0000256" key="2">
    <source>
        <dbReference type="SAM" id="MobiDB-lite"/>
    </source>
</evidence>
<accession>A0A2S6CBG6</accession>
<sequence length="523" mass="58879">MGRAEREERELRARQTIARAIPEALRSSIKAKHGVMHSELIDDPQIVVKSPQNAATAAHPSHLSVRIDSGGSLHVARKISYRHFVSSATRRSSEEQPNVGVHNMGSTTVRGGGFLRGVGGQEEYLCARTTLYESLSDDFYMLPVKGGVYSPDILVFRDDLAEEYKKKQRFFVDVITAGTFKHPREGRSEDVEGACSCGVSYCDDHRSIMMQKMKAVLRIAQMKGTKRLILGAWGVGPLNHPVEEVAKLWRKVISGAQRQRRPNAEQWEGIDEIIFALTESSQRKAFEKHFHDVMTYEPLERVDSATTLEDEMYARTPDANLVMSAQNIELRIEETKNAYSRARLKEELRAINHQIANNRKARAYKDDDDANEAEDVEDDFVVAGYPASDGEEHTYYTLADTTTDSASDAEDARSEIYEFRFGGPGISDSTADEDDELDGHVWVAYANSPNYDHATGWYNGSIDELHTMDKGIRRMRESVSPRSPLAREMQVESKSEQPPLPKSSTVDGLLERFRRTDVVEQNE</sequence>
<dbReference type="PANTHER" id="PTHR35596:SF1">
    <property type="entry name" value="MICROBIAL-TYPE PARG CATALYTIC DOMAIN-CONTAINING PROTEIN"/>
    <property type="match status" value="1"/>
</dbReference>
<dbReference type="InterPro" id="IPR019261">
    <property type="entry name" value="PARG_cat_microbial"/>
</dbReference>